<evidence type="ECO:0000313" key="2">
    <source>
        <dbReference type="EMBL" id="OMJ68659.1"/>
    </source>
</evidence>
<protein>
    <submittedName>
        <fullName evidence="2">Uncharacterized protein</fullName>
    </submittedName>
</protein>
<keyword evidence="3" id="KW-1185">Reference proteome</keyword>
<comment type="caution">
    <text evidence="2">The sequence shown here is derived from an EMBL/GenBank/DDBJ whole genome shotgun (WGS) entry which is preliminary data.</text>
</comment>
<dbReference type="Proteomes" id="UP000187209">
    <property type="component" value="Unassembled WGS sequence"/>
</dbReference>
<dbReference type="Gene3D" id="1.25.40.10">
    <property type="entry name" value="Tetratricopeptide repeat domain"/>
    <property type="match status" value="1"/>
</dbReference>
<dbReference type="AlphaFoldDB" id="A0A1R2AVU1"/>
<dbReference type="SUPFAM" id="SSF48452">
    <property type="entry name" value="TPR-like"/>
    <property type="match status" value="1"/>
</dbReference>
<accession>A0A1R2AVU1</accession>
<evidence type="ECO:0000313" key="3">
    <source>
        <dbReference type="Proteomes" id="UP000187209"/>
    </source>
</evidence>
<feature type="compositionally biased region" description="Polar residues" evidence="1">
    <location>
        <begin position="58"/>
        <end position="70"/>
    </location>
</feature>
<feature type="region of interest" description="Disordered" evidence="1">
    <location>
        <begin position="58"/>
        <end position="85"/>
    </location>
</feature>
<reference evidence="2 3" key="1">
    <citation type="submission" date="2016-11" db="EMBL/GenBank/DDBJ databases">
        <title>The macronuclear genome of Stentor coeruleus: a giant cell with tiny introns.</title>
        <authorList>
            <person name="Slabodnick M."/>
            <person name="Ruby J.G."/>
            <person name="Reiff S.B."/>
            <person name="Swart E.C."/>
            <person name="Gosai S."/>
            <person name="Prabakaran S."/>
            <person name="Witkowska E."/>
            <person name="Larue G.E."/>
            <person name="Fisher S."/>
            <person name="Freeman R.M."/>
            <person name="Gunawardena J."/>
            <person name="Chu W."/>
            <person name="Stover N.A."/>
            <person name="Gregory B.D."/>
            <person name="Nowacki M."/>
            <person name="Derisi J."/>
            <person name="Roy S.W."/>
            <person name="Marshall W.F."/>
            <person name="Sood P."/>
        </authorList>
    </citation>
    <scope>NUCLEOTIDE SEQUENCE [LARGE SCALE GENOMIC DNA]</scope>
    <source>
        <strain evidence="2">WM001</strain>
    </source>
</reference>
<dbReference type="EMBL" id="MPUH01001298">
    <property type="protein sequence ID" value="OMJ68659.1"/>
    <property type="molecule type" value="Genomic_DNA"/>
</dbReference>
<name>A0A1R2AVU1_9CILI</name>
<sequence>MGKCISKEKSQKKEVIVRNRREESICTPIQSEGARNVVYAGPRPVLLKNMDNVETQVDSSLQKSGRISNRSSHENSMKKPVHSRNPSKISIDFDQLSKLKIEQEMLLRIGKSLHELGRCYQCLDNFTNSVELLQLAGEIYMHLSLYPEFNLATADLLLAYIANENLQRKIPIVIEPLDERTSLICSTFKFLNGQGKDPIVTKYGVKDFQSLKKVAKELDTSRLGNSYIVDALLDLGHLFRIWLMSPAESLNLYEEGEFIDPDNHEIYFYKGLSYRALGNIELAIDSYVQGINKRSNFADCYFNLGNIYLEEKQDLKEAEACYLNALFACENGYQGLVSVGKICSMLAEVYFFQECLEKALDVLFKGIGADFLYIENFNKASRFARLLEFDNLSSLLGVIGMIFNDQPFGDLPESIEASAISYKNVLFGSIGEILTFVKKMPNPDKLSKSERIAVKKSFNKITPEQVQKLLEFYVYLEKL</sequence>
<gene>
    <name evidence="2" type="ORF">SteCoe_33835</name>
</gene>
<dbReference type="InterPro" id="IPR019734">
    <property type="entry name" value="TPR_rpt"/>
</dbReference>
<dbReference type="OrthoDB" id="19588at2759"/>
<evidence type="ECO:0000256" key="1">
    <source>
        <dbReference type="SAM" id="MobiDB-lite"/>
    </source>
</evidence>
<organism evidence="2 3">
    <name type="scientific">Stentor coeruleus</name>
    <dbReference type="NCBI Taxonomy" id="5963"/>
    <lineage>
        <taxon>Eukaryota</taxon>
        <taxon>Sar</taxon>
        <taxon>Alveolata</taxon>
        <taxon>Ciliophora</taxon>
        <taxon>Postciliodesmatophora</taxon>
        <taxon>Heterotrichea</taxon>
        <taxon>Heterotrichida</taxon>
        <taxon>Stentoridae</taxon>
        <taxon>Stentor</taxon>
    </lineage>
</organism>
<proteinExistence type="predicted"/>
<dbReference type="InterPro" id="IPR011990">
    <property type="entry name" value="TPR-like_helical_dom_sf"/>
</dbReference>
<dbReference type="SMART" id="SM00028">
    <property type="entry name" value="TPR"/>
    <property type="match status" value="3"/>
</dbReference>
<dbReference type="Pfam" id="PF13414">
    <property type="entry name" value="TPR_11"/>
    <property type="match status" value="1"/>
</dbReference>